<protein>
    <submittedName>
        <fullName evidence="2">Uncharacterized protein</fullName>
    </submittedName>
</protein>
<dbReference type="OMA" id="HGYHITY"/>
<accession>E1ZVA6</accession>
<feature type="signal peptide" evidence="1">
    <location>
        <begin position="1"/>
        <end position="16"/>
    </location>
</feature>
<name>E1ZVA6_CAMFO</name>
<evidence type="ECO:0000256" key="1">
    <source>
        <dbReference type="SAM" id="SignalP"/>
    </source>
</evidence>
<dbReference type="InParanoid" id="E1ZVA6"/>
<sequence length="96" mass="10045">MTQKILVVGILGLAWSAPAPKPLTLVSELKTPASTAKLAPLAVAPIAAPVIAPISRIAYAAPVLSQVSPYAYTYSAPIAEVPSSYSIEQHGYHITY</sequence>
<dbReference type="OrthoDB" id="7694385at2759"/>
<dbReference type="AlphaFoldDB" id="E1ZVA6"/>
<feature type="chain" id="PRO_5003156721" evidence="1">
    <location>
        <begin position="17"/>
        <end position="96"/>
    </location>
</feature>
<dbReference type="EMBL" id="GL434491">
    <property type="protein sequence ID" value="EFN74882.1"/>
    <property type="molecule type" value="Genomic_DNA"/>
</dbReference>
<proteinExistence type="predicted"/>
<gene>
    <name evidence="2" type="ORF">EAG_04104</name>
</gene>
<organism evidence="3">
    <name type="scientific">Camponotus floridanus</name>
    <name type="common">Florida carpenter ant</name>
    <dbReference type="NCBI Taxonomy" id="104421"/>
    <lineage>
        <taxon>Eukaryota</taxon>
        <taxon>Metazoa</taxon>
        <taxon>Ecdysozoa</taxon>
        <taxon>Arthropoda</taxon>
        <taxon>Hexapoda</taxon>
        <taxon>Insecta</taxon>
        <taxon>Pterygota</taxon>
        <taxon>Neoptera</taxon>
        <taxon>Endopterygota</taxon>
        <taxon>Hymenoptera</taxon>
        <taxon>Apocrita</taxon>
        <taxon>Aculeata</taxon>
        <taxon>Formicoidea</taxon>
        <taxon>Formicidae</taxon>
        <taxon>Formicinae</taxon>
        <taxon>Camponotus</taxon>
    </lineage>
</organism>
<evidence type="ECO:0000313" key="3">
    <source>
        <dbReference type="Proteomes" id="UP000000311"/>
    </source>
</evidence>
<evidence type="ECO:0000313" key="2">
    <source>
        <dbReference type="EMBL" id="EFN74882.1"/>
    </source>
</evidence>
<keyword evidence="1" id="KW-0732">Signal</keyword>
<reference evidence="2 3" key="1">
    <citation type="journal article" date="2010" name="Science">
        <title>Genomic comparison of the ants Camponotus floridanus and Harpegnathos saltator.</title>
        <authorList>
            <person name="Bonasio R."/>
            <person name="Zhang G."/>
            <person name="Ye C."/>
            <person name="Mutti N.S."/>
            <person name="Fang X."/>
            <person name="Qin N."/>
            <person name="Donahue G."/>
            <person name="Yang P."/>
            <person name="Li Q."/>
            <person name="Li C."/>
            <person name="Zhang P."/>
            <person name="Huang Z."/>
            <person name="Berger S.L."/>
            <person name="Reinberg D."/>
            <person name="Wang J."/>
            <person name="Liebig J."/>
        </authorList>
    </citation>
    <scope>NUCLEOTIDE SEQUENCE [LARGE SCALE GENOMIC DNA]</scope>
    <source>
        <strain evidence="3">C129</strain>
    </source>
</reference>
<keyword evidence="3" id="KW-1185">Reference proteome</keyword>
<dbReference type="Proteomes" id="UP000000311">
    <property type="component" value="Unassembled WGS sequence"/>
</dbReference>